<protein>
    <submittedName>
        <fullName evidence="1">Uncharacterized protein</fullName>
    </submittedName>
</protein>
<organism evidence="1 2">
    <name type="scientific">Parelaphostrongylus tenuis</name>
    <name type="common">Meningeal worm</name>
    <dbReference type="NCBI Taxonomy" id="148309"/>
    <lineage>
        <taxon>Eukaryota</taxon>
        <taxon>Metazoa</taxon>
        <taxon>Ecdysozoa</taxon>
        <taxon>Nematoda</taxon>
        <taxon>Chromadorea</taxon>
        <taxon>Rhabditida</taxon>
        <taxon>Rhabditina</taxon>
        <taxon>Rhabditomorpha</taxon>
        <taxon>Strongyloidea</taxon>
        <taxon>Metastrongylidae</taxon>
        <taxon>Parelaphostrongylus</taxon>
    </lineage>
</organism>
<keyword evidence="2" id="KW-1185">Reference proteome</keyword>
<sequence length="78" mass="9272">MRRISMRKSEVIMESLTGFVIRVHIPQIPIEDIDYGWEVRMLYIFTKYLELERLMWKMSTLGVACSAMADYDISFRCS</sequence>
<dbReference type="Proteomes" id="UP001196413">
    <property type="component" value="Unassembled WGS sequence"/>
</dbReference>
<name>A0AAD5MF68_PARTN</name>
<dbReference type="Pfam" id="PF16065">
    <property type="entry name" value="DUF4807"/>
    <property type="match status" value="1"/>
</dbReference>
<dbReference type="EMBL" id="JAHQIW010003140">
    <property type="protein sequence ID" value="KAJ1357450.1"/>
    <property type="molecule type" value="Genomic_DNA"/>
</dbReference>
<comment type="caution">
    <text evidence="1">The sequence shown here is derived from an EMBL/GenBank/DDBJ whole genome shotgun (WGS) entry which is preliminary data.</text>
</comment>
<reference evidence="1" key="1">
    <citation type="submission" date="2021-06" db="EMBL/GenBank/DDBJ databases">
        <title>Parelaphostrongylus tenuis whole genome reference sequence.</title>
        <authorList>
            <person name="Garwood T.J."/>
            <person name="Larsen P.A."/>
            <person name="Fountain-Jones N.M."/>
            <person name="Garbe J.R."/>
            <person name="Macchietto M.G."/>
            <person name="Kania S.A."/>
            <person name="Gerhold R.W."/>
            <person name="Richards J.E."/>
            <person name="Wolf T.M."/>
        </authorList>
    </citation>
    <scope>NUCLEOTIDE SEQUENCE</scope>
    <source>
        <strain evidence="1">MNPRO001-30</strain>
        <tissue evidence="1">Meninges</tissue>
    </source>
</reference>
<evidence type="ECO:0000313" key="1">
    <source>
        <dbReference type="EMBL" id="KAJ1357450.1"/>
    </source>
</evidence>
<accession>A0AAD5MF68</accession>
<evidence type="ECO:0000313" key="2">
    <source>
        <dbReference type="Proteomes" id="UP001196413"/>
    </source>
</evidence>
<dbReference type="AlphaFoldDB" id="A0AAD5MF68"/>
<gene>
    <name evidence="1" type="ORF">KIN20_015603</name>
</gene>
<proteinExistence type="predicted"/>
<dbReference type="InterPro" id="IPR032072">
    <property type="entry name" value="DUF4807"/>
</dbReference>